<feature type="region of interest" description="Disordered" evidence="1">
    <location>
        <begin position="49"/>
        <end position="77"/>
    </location>
</feature>
<reference evidence="4" key="1">
    <citation type="submission" date="2019-01" db="EMBL/GenBank/DDBJ databases">
        <title>Cytophagaceae bacterium strain CAR-16.</title>
        <authorList>
            <person name="Chen W.-M."/>
        </authorList>
    </citation>
    <scope>NUCLEOTIDE SEQUENCE [LARGE SCALE GENOMIC DNA]</scope>
    <source>
        <strain evidence="4">CHR27</strain>
    </source>
</reference>
<evidence type="ECO:0000313" key="4">
    <source>
        <dbReference type="Proteomes" id="UP000290958"/>
    </source>
</evidence>
<name>A0A4Q1KFL9_9SPHN</name>
<evidence type="ECO:0000313" key="3">
    <source>
        <dbReference type="EMBL" id="RXR28277.1"/>
    </source>
</evidence>
<dbReference type="Proteomes" id="UP000290958">
    <property type="component" value="Unassembled WGS sequence"/>
</dbReference>
<evidence type="ECO:0000256" key="1">
    <source>
        <dbReference type="SAM" id="MobiDB-lite"/>
    </source>
</evidence>
<dbReference type="PROSITE" id="PS51257">
    <property type="entry name" value="PROKAR_LIPOPROTEIN"/>
    <property type="match status" value="1"/>
</dbReference>
<gene>
    <name evidence="3" type="ORF">EQG66_11045</name>
</gene>
<organism evidence="3 4">
    <name type="scientific">Sphingobium fluviale</name>
    <dbReference type="NCBI Taxonomy" id="2506423"/>
    <lineage>
        <taxon>Bacteria</taxon>
        <taxon>Pseudomonadati</taxon>
        <taxon>Pseudomonadota</taxon>
        <taxon>Alphaproteobacteria</taxon>
        <taxon>Sphingomonadales</taxon>
        <taxon>Sphingomonadaceae</taxon>
        <taxon>Sphingobium</taxon>
    </lineage>
</organism>
<evidence type="ECO:0000256" key="2">
    <source>
        <dbReference type="SAM" id="SignalP"/>
    </source>
</evidence>
<comment type="caution">
    <text evidence="3">The sequence shown here is derived from an EMBL/GenBank/DDBJ whole genome shotgun (WGS) entry which is preliminary data.</text>
</comment>
<keyword evidence="2" id="KW-0732">Signal</keyword>
<sequence length="202" mass="21212">MSQTRFIIMPLILATGLAACGQPADTAENKNAATAENSTVTEDVAAPATGNAADATTATKVATTTSVSAPETPETPPARVQAAVVTVLPLKRGYYVASDTPCGQASNATTTLLRREGIGGARDFCEFKKIEQTGPNTFRVTEACGDLQENAPPETSVTTYTLKGDTAFTSKSASGWEHSARYCTQSSMPPDWRANDISDVTR</sequence>
<proteinExistence type="predicted"/>
<keyword evidence="4" id="KW-1185">Reference proteome</keyword>
<dbReference type="AlphaFoldDB" id="A0A4Q1KFL9"/>
<accession>A0A4Q1KFL9</accession>
<dbReference type="RefSeq" id="WP_129404636.1">
    <property type="nucleotide sequence ID" value="NZ_SBKP01000010.1"/>
</dbReference>
<protein>
    <recommendedName>
        <fullName evidence="5">DUF3617 family protein</fullName>
    </recommendedName>
</protein>
<dbReference type="OrthoDB" id="5975261at2"/>
<dbReference type="EMBL" id="SBKP01000010">
    <property type="protein sequence ID" value="RXR28277.1"/>
    <property type="molecule type" value="Genomic_DNA"/>
</dbReference>
<feature type="compositionally biased region" description="Low complexity" evidence="1">
    <location>
        <begin position="49"/>
        <end position="69"/>
    </location>
</feature>
<evidence type="ECO:0008006" key="5">
    <source>
        <dbReference type="Google" id="ProtNLM"/>
    </source>
</evidence>
<feature type="chain" id="PRO_5020509561" description="DUF3617 family protein" evidence="2">
    <location>
        <begin position="22"/>
        <end position="202"/>
    </location>
</feature>
<feature type="signal peptide" evidence="2">
    <location>
        <begin position="1"/>
        <end position="21"/>
    </location>
</feature>